<dbReference type="Gene3D" id="3.40.50.300">
    <property type="entry name" value="P-loop containing nucleotide triphosphate hydrolases"/>
    <property type="match status" value="1"/>
</dbReference>
<dbReference type="Pfam" id="PF00005">
    <property type="entry name" value="ABC_tran"/>
    <property type="match status" value="1"/>
</dbReference>
<dbReference type="GO" id="GO:0005524">
    <property type="term" value="F:ATP binding"/>
    <property type="evidence" value="ECO:0007669"/>
    <property type="project" value="UniProtKB-KW"/>
</dbReference>
<accession>F2JH64</accession>
<dbReference type="InterPro" id="IPR003439">
    <property type="entry name" value="ABC_transporter-like_ATP-bd"/>
</dbReference>
<keyword evidence="5" id="KW-1185">Reference proteome</keyword>
<dbReference type="InterPro" id="IPR017871">
    <property type="entry name" value="ABC_transporter-like_CS"/>
</dbReference>
<dbReference type="EMBL" id="CP002582">
    <property type="protein sequence ID" value="ADZ81879.1"/>
    <property type="molecule type" value="Genomic_DNA"/>
</dbReference>
<sequence length="248" mass="27546">MKNLLEVHQLSKCFGDKAVVKDISFSIKSGEILGFLGPNGAGKSTTLHMITTLLDPTAGRIIFEEQPVADYNYDYKRALGLVPQDIAVFSDLTAYENVKFFCSLYGIKGTALKEATKTALDYVGLLEHKNEYPNTFSGGMKRRLNIACSIVHKPKLLIMDEPTVGIDPQSRNKILEVVKKLCEEGTTIIYTSHYMEEVEAICSRVIILDHGEILDEGPLEDIKAKYLPYGADNLEAIFLHLTGTALRD</sequence>
<name>F2JH64_CELLD</name>
<keyword evidence="2" id="KW-0067">ATP-binding</keyword>
<feature type="domain" description="ABC transporter" evidence="3">
    <location>
        <begin position="5"/>
        <end position="235"/>
    </location>
</feature>
<dbReference type="SMART" id="SM00382">
    <property type="entry name" value="AAA"/>
    <property type="match status" value="1"/>
</dbReference>
<evidence type="ECO:0000313" key="5">
    <source>
        <dbReference type="Proteomes" id="UP000008467"/>
    </source>
</evidence>
<dbReference type="KEGG" id="cle:Clole_0122"/>
<dbReference type="PANTHER" id="PTHR43582:SF2">
    <property type="entry name" value="LINEARMYCIN RESISTANCE ATP-BINDING PROTEIN LNRL"/>
    <property type="match status" value="1"/>
</dbReference>
<organism evidence="4 5">
    <name type="scientific">Cellulosilyticum lentocellum (strain ATCC 49066 / DSM 5427 / NCIMB 11756 / RHM5)</name>
    <name type="common">Clostridium lentocellum</name>
    <dbReference type="NCBI Taxonomy" id="642492"/>
    <lineage>
        <taxon>Bacteria</taxon>
        <taxon>Bacillati</taxon>
        <taxon>Bacillota</taxon>
        <taxon>Clostridia</taxon>
        <taxon>Lachnospirales</taxon>
        <taxon>Cellulosilyticaceae</taxon>
        <taxon>Cellulosilyticum</taxon>
    </lineage>
</organism>
<dbReference type="PANTHER" id="PTHR43582">
    <property type="entry name" value="LINEARMYCIN RESISTANCE ATP-BINDING PROTEIN LNRL"/>
    <property type="match status" value="1"/>
</dbReference>
<evidence type="ECO:0000256" key="1">
    <source>
        <dbReference type="ARBA" id="ARBA00022741"/>
    </source>
</evidence>
<dbReference type="Proteomes" id="UP000008467">
    <property type="component" value="Chromosome"/>
</dbReference>
<dbReference type="PROSITE" id="PS00211">
    <property type="entry name" value="ABC_TRANSPORTER_1"/>
    <property type="match status" value="1"/>
</dbReference>
<dbReference type="SUPFAM" id="SSF52540">
    <property type="entry name" value="P-loop containing nucleoside triphosphate hydrolases"/>
    <property type="match status" value="1"/>
</dbReference>
<keyword evidence="1" id="KW-0547">Nucleotide-binding</keyword>
<evidence type="ECO:0000256" key="2">
    <source>
        <dbReference type="ARBA" id="ARBA00022840"/>
    </source>
</evidence>
<keyword evidence="4" id="KW-0378">Hydrolase</keyword>
<evidence type="ECO:0000259" key="3">
    <source>
        <dbReference type="PROSITE" id="PS50893"/>
    </source>
</evidence>
<dbReference type="InterPro" id="IPR003593">
    <property type="entry name" value="AAA+_ATPase"/>
</dbReference>
<evidence type="ECO:0000313" key="4">
    <source>
        <dbReference type="EMBL" id="ADZ81879.1"/>
    </source>
</evidence>
<dbReference type="PROSITE" id="PS50893">
    <property type="entry name" value="ABC_TRANSPORTER_2"/>
    <property type="match status" value="1"/>
</dbReference>
<protein>
    <submittedName>
        <fullName evidence="4">Sulfate-transporting ATPase</fullName>
        <ecNumber evidence="4">3.6.3.25</ecNumber>
    </submittedName>
</protein>
<dbReference type="STRING" id="642492.Clole_0122"/>
<dbReference type="HOGENOM" id="CLU_000604_1_2_9"/>
<dbReference type="RefSeq" id="WP_013655180.1">
    <property type="nucleotide sequence ID" value="NC_015275.1"/>
</dbReference>
<gene>
    <name evidence="4" type="ordered locus">Clole_0122</name>
</gene>
<dbReference type="InterPro" id="IPR027417">
    <property type="entry name" value="P-loop_NTPase"/>
</dbReference>
<dbReference type="eggNOG" id="COG1131">
    <property type="taxonomic scope" value="Bacteria"/>
</dbReference>
<dbReference type="GO" id="GO:0016887">
    <property type="term" value="F:ATP hydrolysis activity"/>
    <property type="evidence" value="ECO:0007669"/>
    <property type="project" value="InterPro"/>
</dbReference>
<dbReference type="AlphaFoldDB" id="F2JH64"/>
<proteinExistence type="predicted"/>
<reference evidence="4 5" key="1">
    <citation type="journal article" date="2011" name="J. Bacteriol.">
        <title>Complete genome sequence of the cellulose-degrading bacterium Cellulosilyticum lentocellum.</title>
        <authorList>
            <consortium name="US DOE Joint Genome Institute"/>
            <person name="Miller D.A."/>
            <person name="Suen G."/>
            <person name="Bruce D."/>
            <person name="Copeland A."/>
            <person name="Cheng J.F."/>
            <person name="Detter C."/>
            <person name="Goodwin L.A."/>
            <person name="Han C.S."/>
            <person name="Hauser L.J."/>
            <person name="Land M.L."/>
            <person name="Lapidus A."/>
            <person name="Lucas S."/>
            <person name="Meincke L."/>
            <person name="Pitluck S."/>
            <person name="Tapia R."/>
            <person name="Teshima H."/>
            <person name="Woyke T."/>
            <person name="Fox B.G."/>
            <person name="Angert E.R."/>
            <person name="Currie C.R."/>
        </authorList>
    </citation>
    <scope>NUCLEOTIDE SEQUENCE [LARGE SCALE GENOMIC DNA]</scope>
    <source>
        <strain evidence="5">ATCC 49066 / DSM 5427 / NCIMB 11756 / RHM5</strain>
    </source>
</reference>
<dbReference type="EC" id="3.6.3.25" evidence="4"/>